<feature type="binding site" evidence="10">
    <location>
        <position position="247"/>
    </location>
    <ligand>
        <name>Fe cation</name>
        <dbReference type="ChEBI" id="CHEBI:24875"/>
        <label>2</label>
    </ligand>
</feature>
<dbReference type="GO" id="GO:0019135">
    <property type="term" value="F:deoxyhypusine monooxygenase activity"/>
    <property type="evidence" value="ECO:0007669"/>
    <property type="project" value="UniProtKB-UniRule"/>
</dbReference>
<feature type="binding site" evidence="10">
    <location>
        <position position="246"/>
    </location>
    <ligand>
        <name>Fe cation</name>
        <dbReference type="ChEBI" id="CHEBI:24875"/>
        <label>2</label>
    </ligand>
</feature>
<feature type="binding site" evidence="10">
    <location>
        <position position="214"/>
    </location>
    <ligand>
        <name>Fe cation</name>
        <dbReference type="ChEBI" id="CHEBI:24875"/>
        <label>2</label>
    </ligand>
</feature>
<keyword evidence="4" id="KW-0677">Repeat</keyword>
<evidence type="ECO:0000256" key="10">
    <source>
        <dbReference type="HAMAP-Rule" id="MF_03101"/>
    </source>
</evidence>
<feature type="binding site" evidence="10">
    <location>
        <position position="61"/>
    </location>
    <ligand>
        <name>Fe cation</name>
        <dbReference type="ChEBI" id="CHEBI:24875"/>
        <label>1</label>
    </ligand>
</feature>
<dbReference type="GeneID" id="14866434"/>
<feature type="binding site" evidence="10">
    <location>
        <position position="213"/>
    </location>
    <ligand>
        <name>Fe cation</name>
        <dbReference type="ChEBI" id="CHEBI:24875"/>
        <label>2</label>
    </ligand>
</feature>
<dbReference type="Pfam" id="PF13646">
    <property type="entry name" value="HEAT_2"/>
    <property type="match status" value="2"/>
</dbReference>
<evidence type="ECO:0000256" key="4">
    <source>
        <dbReference type="ARBA" id="ARBA00022737"/>
    </source>
</evidence>
<dbReference type="FunFam" id="1.25.10.10:FF:000099">
    <property type="entry name" value="Deoxyhypusine hydroxylase"/>
    <property type="match status" value="2"/>
</dbReference>
<dbReference type="InterPro" id="IPR011989">
    <property type="entry name" value="ARM-like"/>
</dbReference>
<comment type="function">
    <text evidence="10">Catalyzes the hydroxylation of the N(6)-(4-aminobutyl)-L-lysine intermediate to form hypusine, an essential post-translational modification only found in mature eIF-5A factor.</text>
</comment>
<feature type="repeat" description="HEAT" evidence="11">
    <location>
        <begin position="227"/>
        <end position="267"/>
    </location>
</feature>
<proteinExistence type="inferred from homology"/>
<comment type="catalytic activity">
    <reaction evidence="1 10">
        <text>[eIF5A protein]-deoxyhypusine + AH2 + O2 = [eIF5A protein]-hypusine + A + H2O</text>
        <dbReference type="Rhea" id="RHEA:14101"/>
        <dbReference type="Rhea" id="RHEA-COMP:10144"/>
        <dbReference type="Rhea" id="RHEA-COMP:12592"/>
        <dbReference type="ChEBI" id="CHEBI:13193"/>
        <dbReference type="ChEBI" id="CHEBI:15377"/>
        <dbReference type="ChEBI" id="CHEBI:15379"/>
        <dbReference type="ChEBI" id="CHEBI:17499"/>
        <dbReference type="ChEBI" id="CHEBI:82657"/>
        <dbReference type="ChEBI" id="CHEBI:91175"/>
        <dbReference type="EC" id="1.14.99.29"/>
    </reaction>
</comment>
<comment type="pathway">
    <text evidence="2 10">Protein modification; eIF5A hypusination.</text>
</comment>
<keyword evidence="8 10" id="KW-0386">Hypusine biosynthesis</keyword>
<dbReference type="Proteomes" id="UP000007797">
    <property type="component" value="Unassembled WGS sequence"/>
</dbReference>
<comment type="function">
    <text evidence="9">Catalyzes the hydroxylation of the N(6)-(4-aminobutyl)-L-lysine intermediate produced by deoxyhypusine synthase/DHPS on a critical lysine of the eukaryotic translation initiation factor 5A/eIF-5A. This is the second step of the post-translational modification of that lysine into an unusual amino acid residue named hypusine. Hypusination is unique to mature eIF-5A factor and is essential for its function.</text>
</comment>
<keyword evidence="3 10" id="KW-0479">Metal-binding</keyword>
<evidence type="ECO:0000256" key="9">
    <source>
        <dbReference type="ARBA" id="ARBA00045876"/>
    </source>
</evidence>
<dbReference type="InterPro" id="IPR027517">
    <property type="entry name" value="Deoxyhypusine_hydroxylase"/>
</dbReference>
<gene>
    <name evidence="12" type="primary">dohh-2</name>
    <name evidence="12" type="ORF">DFA_11694</name>
</gene>
<feature type="binding site" evidence="10">
    <location>
        <position position="94"/>
    </location>
    <ligand>
        <name>Fe cation</name>
        <dbReference type="ChEBI" id="CHEBI:24875"/>
        <label>1</label>
    </ligand>
</feature>
<dbReference type="OMA" id="LQEPCSI"/>
<dbReference type="SMART" id="SM00567">
    <property type="entry name" value="EZ_HEAT"/>
    <property type="match status" value="6"/>
</dbReference>
<sequence>MDKIKVTQELADQLKTTLMDVQQPIAKRFRALFTLRNLGGSLCIDAMTEALKDDSALLRHEIAYCLGQMTDNRALDVLIELVKNTTEHPMVRHEAAEALGAIADPRAFDILKEFSADETKEVAETCQLAVSRVDWYTKNEPESIDNKTYLSVDPAPALGSGVSFGAVKDQFLDGDLDIFNRYRALFSLRDIGDEKSVLALCDGFKDKSALLKHEVAFVLGQLQHRAALPALTEVLLDESESAMVRHEAAEALGAIASTETIPLLERLTKDKEAIVSESCEIALDVTDYFNNTEEFQYADGIKLLSEKSNPQISN</sequence>
<evidence type="ECO:0000256" key="1">
    <source>
        <dbReference type="ARBA" id="ARBA00000068"/>
    </source>
</evidence>
<dbReference type="HAMAP" id="MF_03101">
    <property type="entry name" value="Deoxyhypusine_hydroxylase"/>
    <property type="match status" value="1"/>
</dbReference>
<dbReference type="OrthoDB" id="421002at2759"/>
<evidence type="ECO:0000256" key="6">
    <source>
        <dbReference type="ARBA" id="ARBA00023004"/>
    </source>
</evidence>
<dbReference type="RefSeq" id="XP_004350641.1">
    <property type="nucleotide sequence ID" value="XM_004350590.1"/>
</dbReference>
<keyword evidence="7 10" id="KW-0503">Monooxygenase</keyword>
<evidence type="ECO:0000256" key="2">
    <source>
        <dbReference type="ARBA" id="ARBA00005041"/>
    </source>
</evidence>
<dbReference type="UniPathway" id="UPA00354"/>
<evidence type="ECO:0000313" key="12">
    <source>
        <dbReference type="EMBL" id="EGG13933.1"/>
    </source>
</evidence>
<evidence type="ECO:0000256" key="8">
    <source>
        <dbReference type="ARBA" id="ARBA00023256"/>
    </source>
</evidence>
<evidence type="ECO:0000256" key="5">
    <source>
        <dbReference type="ARBA" id="ARBA00023002"/>
    </source>
</evidence>
<feature type="binding site" evidence="10">
    <location>
        <position position="93"/>
    </location>
    <ligand>
        <name>Fe cation</name>
        <dbReference type="ChEBI" id="CHEBI:24875"/>
        <label>1</label>
    </ligand>
</feature>
<keyword evidence="13" id="KW-1185">Reference proteome</keyword>
<protein>
    <recommendedName>
        <fullName evidence="10">Deoxyhypusine hydroxylase</fullName>
        <shortName evidence="10">DOHH</shortName>
        <ecNumber evidence="10">1.14.99.29</ecNumber>
    </recommendedName>
    <alternativeName>
        <fullName evidence="10">Deoxyhypusine dioxygenase</fullName>
    </alternativeName>
    <alternativeName>
        <fullName evidence="10">Deoxyhypusine monooxygenase</fullName>
    </alternativeName>
</protein>
<dbReference type="AlphaFoldDB" id="F4QDY6"/>
<dbReference type="PANTHER" id="PTHR12697:SF5">
    <property type="entry name" value="DEOXYHYPUSINE HYDROXYLASE"/>
    <property type="match status" value="1"/>
</dbReference>
<reference evidence="13" key="1">
    <citation type="journal article" date="2011" name="Genome Res.">
        <title>Phylogeny-wide analysis of social amoeba genomes highlights ancient origins for complex intercellular communication.</title>
        <authorList>
            <person name="Heidel A.J."/>
            <person name="Lawal H.M."/>
            <person name="Felder M."/>
            <person name="Schilde C."/>
            <person name="Helps N.R."/>
            <person name="Tunggal B."/>
            <person name="Rivero F."/>
            <person name="John U."/>
            <person name="Schleicher M."/>
            <person name="Eichinger L."/>
            <person name="Platzer M."/>
            <person name="Noegel A.A."/>
            <person name="Schaap P."/>
            <person name="Gloeckner G."/>
        </authorList>
    </citation>
    <scope>NUCLEOTIDE SEQUENCE [LARGE SCALE GENOMIC DNA]</scope>
    <source>
        <strain evidence="13">SH3</strain>
    </source>
</reference>
<keyword evidence="5 10" id="KW-0560">Oxidoreductase</keyword>
<accession>F4QDY6</accession>
<dbReference type="Gene3D" id="1.25.10.10">
    <property type="entry name" value="Leucine-rich Repeat Variant"/>
    <property type="match status" value="2"/>
</dbReference>
<dbReference type="EC" id="1.14.99.29" evidence="10"/>
<evidence type="ECO:0000256" key="3">
    <source>
        <dbReference type="ARBA" id="ARBA00022723"/>
    </source>
</evidence>
<evidence type="ECO:0000313" key="13">
    <source>
        <dbReference type="Proteomes" id="UP000007797"/>
    </source>
</evidence>
<evidence type="ECO:0000256" key="11">
    <source>
        <dbReference type="PROSITE-ProRule" id="PRU00103"/>
    </source>
</evidence>
<dbReference type="PROSITE" id="PS50077">
    <property type="entry name" value="HEAT_REPEAT"/>
    <property type="match status" value="1"/>
</dbReference>
<evidence type="ECO:0000256" key="7">
    <source>
        <dbReference type="ARBA" id="ARBA00023033"/>
    </source>
</evidence>
<organism evidence="12 13">
    <name type="scientific">Cavenderia fasciculata</name>
    <name type="common">Slime mold</name>
    <name type="synonym">Dictyostelium fasciculatum</name>
    <dbReference type="NCBI Taxonomy" id="261658"/>
    <lineage>
        <taxon>Eukaryota</taxon>
        <taxon>Amoebozoa</taxon>
        <taxon>Evosea</taxon>
        <taxon>Eumycetozoa</taxon>
        <taxon>Dictyostelia</taxon>
        <taxon>Acytosteliales</taxon>
        <taxon>Cavenderiaceae</taxon>
        <taxon>Cavenderia</taxon>
    </lineage>
</organism>
<dbReference type="KEGG" id="dfa:DFA_11694"/>
<keyword evidence="6 10" id="KW-0408">Iron</keyword>
<dbReference type="GO" id="GO:0046872">
    <property type="term" value="F:metal ion binding"/>
    <property type="evidence" value="ECO:0007669"/>
    <property type="project" value="UniProtKB-KW"/>
</dbReference>
<comment type="similarity">
    <text evidence="10">Belongs to the deoxyhypusine hydroxylase family.</text>
</comment>
<keyword evidence="12" id="KW-0456">Lyase</keyword>
<dbReference type="GO" id="GO:0016829">
    <property type="term" value="F:lyase activity"/>
    <property type="evidence" value="ECO:0007669"/>
    <property type="project" value="UniProtKB-KW"/>
</dbReference>
<dbReference type="STRING" id="1054147.F4QDY6"/>
<dbReference type="EMBL" id="GL883029">
    <property type="protein sequence ID" value="EGG13933.1"/>
    <property type="molecule type" value="Genomic_DNA"/>
</dbReference>
<dbReference type="InterPro" id="IPR016024">
    <property type="entry name" value="ARM-type_fold"/>
</dbReference>
<dbReference type="InterPro" id="IPR004155">
    <property type="entry name" value="PBS_lyase_HEAT"/>
</dbReference>
<dbReference type="PANTHER" id="PTHR12697">
    <property type="entry name" value="PBS LYASE HEAT-LIKE PROTEIN"/>
    <property type="match status" value="1"/>
</dbReference>
<dbReference type="InterPro" id="IPR021133">
    <property type="entry name" value="HEAT_type_2"/>
</dbReference>
<comment type="cofactor">
    <cofactor evidence="10">
        <name>Fe(2+)</name>
        <dbReference type="ChEBI" id="CHEBI:29033"/>
    </cofactor>
    <text evidence="10">Binds 2 Fe(2+) ions per subunit.</text>
</comment>
<feature type="binding site" evidence="10">
    <location>
        <position position="60"/>
    </location>
    <ligand>
        <name>Fe cation</name>
        <dbReference type="ChEBI" id="CHEBI:24875"/>
        <label>1</label>
    </ligand>
</feature>
<dbReference type="SUPFAM" id="SSF48371">
    <property type="entry name" value="ARM repeat"/>
    <property type="match status" value="1"/>
</dbReference>
<name>F4QDY6_CACFS</name>